<dbReference type="OrthoDB" id="4664297at2759"/>
<evidence type="ECO:0008006" key="7">
    <source>
        <dbReference type="Google" id="ProtNLM"/>
    </source>
</evidence>
<evidence type="ECO:0000256" key="1">
    <source>
        <dbReference type="ARBA" id="ARBA00001255"/>
    </source>
</evidence>
<name>A0A8H3EPP7_9LECA</name>
<dbReference type="PANTHER" id="PTHR31268">
    <property type="match status" value="1"/>
</dbReference>
<dbReference type="PANTHER" id="PTHR31268:SF32">
    <property type="entry name" value="GALACTINOL--SUCROSE GALACTOSYLTRANSFERASE 2-RELATED"/>
    <property type="match status" value="1"/>
</dbReference>
<keyword evidence="6" id="KW-1185">Reference proteome</keyword>
<dbReference type="GO" id="GO:0004557">
    <property type="term" value="F:alpha-galactosidase activity"/>
    <property type="evidence" value="ECO:0007669"/>
    <property type="project" value="UniProtKB-EC"/>
</dbReference>
<organism evidence="5 6">
    <name type="scientific">Alectoria fallacina</name>
    <dbReference type="NCBI Taxonomy" id="1903189"/>
    <lineage>
        <taxon>Eukaryota</taxon>
        <taxon>Fungi</taxon>
        <taxon>Dikarya</taxon>
        <taxon>Ascomycota</taxon>
        <taxon>Pezizomycotina</taxon>
        <taxon>Lecanoromycetes</taxon>
        <taxon>OSLEUM clade</taxon>
        <taxon>Lecanoromycetidae</taxon>
        <taxon>Lecanorales</taxon>
        <taxon>Lecanorineae</taxon>
        <taxon>Parmeliaceae</taxon>
        <taxon>Alectoria</taxon>
    </lineage>
</organism>
<reference evidence="5" key="1">
    <citation type="submission" date="2021-03" db="EMBL/GenBank/DDBJ databases">
        <authorList>
            <person name="Tagirdzhanova G."/>
        </authorList>
    </citation>
    <scope>NUCLEOTIDE SEQUENCE</scope>
</reference>
<dbReference type="Gene3D" id="3.20.20.70">
    <property type="entry name" value="Aldolase class I"/>
    <property type="match status" value="1"/>
</dbReference>
<dbReference type="InterPro" id="IPR008811">
    <property type="entry name" value="Glycosyl_hydrolases_36"/>
</dbReference>
<dbReference type="AlphaFoldDB" id="A0A8H3EPP7"/>
<comment type="catalytic activity">
    <reaction evidence="1">
        <text>Hydrolysis of terminal, non-reducing alpha-D-galactose residues in alpha-D-galactosides, including galactose oligosaccharides, galactomannans and galactolipids.</text>
        <dbReference type="EC" id="3.2.1.22"/>
    </reaction>
</comment>
<gene>
    <name evidence="5" type="ORF">ALECFALPRED_004044</name>
</gene>
<evidence type="ECO:0000256" key="4">
    <source>
        <dbReference type="ARBA" id="ARBA00049426"/>
    </source>
</evidence>
<dbReference type="InterPro" id="IPR013785">
    <property type="entry name" value="Aldolase_TIM"/>
</dbReference>
<evidence type="ECO:0000313" key="5">
    <source>
        <dbReference type="EMBL" id="CAF9907937.1"/>
    </source>
</evidence>
<dbReference type="EMBL" id="CAJPDR010000025">
    <property type="protein sequence ID" value="CAF9907937.1"/>
    <property type="molecule type" value="Genomic_DNA"/>
</dbReference>
<evidence type="ECO:0000256" key="3">
    <source>
        <dbReference type="ARBA" id="ARBA00023277"/>
    </source>
</evidence>
<keyword evidence="3" id="KW-0119">Carbohydrate metabolism</keyword>
<dbReference type="Pfam" id="PF05691">
    <property type="entry name" value="Raffinose_syn"/>
    <property type="match status" value="1"/>
</dbReference>
<dbReference type="Proteomes" id="UP000664203">
    <property type="component" value="Unassembled WGS sequence"/>
</dbReference>
<comment type="caution">
    <text evidence="5">The sequence shown here is derived from an EMBL/GenBank/DDBJ whole genome shotgun (WGS) entry which is preliminary data.</text>
</comment>
<comment type="similarity">
    <text evidence="2">Belongs to the glycosyl hydrolases 36 family.</text>
</comment>
<dbReference type="FunFam" id="3.20.20.70:FF:000222">
    <property type="entry name" value="Raffinose synthase Sip1 protein"/>
    <property type="match status" value="1"/>
</dbReference>
<dbReference type="GO" id="GO:0047274">
    <property type="term" value="F:galactinol-sucrose galactosyltransferase activity"/>
    <property type="evidence" value="ECO:0007669"/>
    <property type="project" value="UniProtKB-EC"/>
</dbReference>
<accession>A0A8H3EPP7</accession>
<evidence type="ECO:0000313" key="6">
    <source>
        <dbReference type="Proteomes" id="UP000664203"/>
    </source>
</evidence>
<protein>
    <recommendedName>
        <fullName evidence="7">Alpha-galactosidase</fullName>
    </recommendedName>
</protein>
<sequence>MVTNDLNGKPFQLKFVRAGQMQLFANAVCDPPLGSTTVVPFGETVRFTVLLESSRSFPEQPWEAILWHNGHEKREWRELRLEETQTATGPLAVGSKSRAAVYRRFFSVQLPNSPNRQVPVQFTLKYRIASSTDWEWVNENSSLTDGEIYFQPEKPPAEITSYLKDLSADFSVRSVPSESPNAQVWSITTAVKAAEGETSGWTDTIIGIPRSFTRWFALVRIWSPWLAPRHGKGNFQPQEDAILCSFLRWDGLHLVLLAVSGIDDVLTVFKHDGHGNVIASSRNDSPKEGQNRIAAAVATSFESANAAVMYHARKLVRGDEYMSNEIKTEIKTAIENDVRAEWMDNWYDGLTYCTWNALGQDLNEDKIYNALNILKQNNIKITNLIIDDNWQSLDAHGEHQFNRGWTDFEANKQGFPHGLKHTIKNIRDEHPNIQHIAVWHAIAGYWGGVSPYGSIAKKYKTIAVRKERSLIPAETVTMVDADDIDRMYNDFYKFLLSCGVDSVKTDAQFALDLLADAPDRRRFIKAYQDAWTINSLRYFSIKAISCMSQIPQILFHTQLPTNKPRIMVRNSDDFFPGIPSSHPWHIFVNAHNSLLTSHLNILPDWDMFQTSHPYSSFHAAGRCVSGGPIYFTDEPGQHNLDLIAQMTARTIQGKTIILRPSVIGKTVGIYTGYEEKRLLKVGTFAGGVGGTGILALFNVSECPLSELVNLNAFPGVESGEEYVVRAHTTGEVTHPMKLDSETPVISLEVEVKGYEILSAYPLLVFPSPGTSGPNASAAKVAVLGLLGKMTGAAAVVRSETRLEKNGRLRIELALKALGTLGIYLSTLHEKSVEDNVLVMISEKVVPARTVTIAEQAPVLEVDVEAAWEEMGLEAGWSNEVRVLVLVDGQEKSSL</sequence>
<comment type="catalytic activity">
    <reaction evidence="4">
        <text>alpha-D-galactosyl-(1-&gt;3)-1D-myo-inositol + sucrose = raffinose + myo-inositol</text>
        <dbReference type="Rhea" id="RHEA:20161"/>
        <dbReference type="ChEBI" id="CHEBI:16634"/>
        <dbReference type="ChEBI" id="CHEBI:17268"/>
        <dbReference type="ChEBI" id="CHEBI:17505"/>
        <dbReference type="ChEBI" id="CHEBI:17992"/>
        <dbReference type="EC" id="2.4.1.82"/>
    </reaction>
</comment>
<evidence type="ECO:0000256" key="2">
    <source>
        <dbReference type="ARBA" id="ARBA00007240"/>
    </source>
</evidence>
<proteinExistence type="inferred from homology"/>
<dbReference type="SUPFAM" id="SSF51445">
    <property type="entry name" value="(Trans)glycosidases"/>
    <property type="match status" value="1"/>
</dbReference>
<dbReference type="InterPro" id="IPR017853">
    <property type="entry name" value="GH"/>
</dbReference>